<evidence type="ECO:0000313" key="1">
    <source>
        <dbReference type="EMBL" id="KAF3837898.1"/>
    </source>
</evidence>
<dbReference type="EMBL" id="JAAKFY010000022">
    <property type="protein sequence ID" value="KAF3837898.1"/>
    <property type="molecule type" value="Genomic_DNA"/>
</dbReference>
<proteinExistence type="predicted"/>
<reference evidence="1 2" key="1">
    <citation type="submission" date="2020-03" db="EMBL/GenBank/DDBJ databases">
        <title>Dissostichus mawsoni Genome sequencing and assembly.</title>
        <authorList>
            <person name="Park H."/>
        </authorList>
    </citation>
    <scope>NUCLEOTIDE SEQUENCE [LARGE SCALE GENOMIC DNA]</scope>
    <source>
        <strain evidence="1">DM0001</strain>
        <tissue evidence="1">Muscle</tissue>
    </source>
</reference>
<organism evidence="1 2">
    <name type="scientific">Dissostichus mawsoni</name>
    <name type="common">Antarctic cod</name>
    <dbReference type="NCBI Taxonomy" id="36200"/>
    <lineage>
        <taxon>Eukaryota</taxon>
        <taxon>Metazoa</taxon>
        <taxon>Chordata</taxon>
        <taxon>Craniata</taxon>
        <taxon>Vertebrata</taxon>
        <taxon>Euteleostomi</taxon>
        <taxon>Actinopterygii</taxon>
        <taxon>Neopterygii</taxon>
        <taxon>Teleostei</taxon>
        <taxon>Neoteleostei</taxon>
        <taxon>Acanthomorphata</taxon>
        <taxon>Eupercaria</taxon>
        <taxon>Perciformes</taxon>
        <taxon>Notothenioidei</taxon>
        <taxon>Nototheniidae</taxon>
        <taxon>Dissostichus</taxon>
    </lineage>
</organism>
<accession>A0A7J5XPA5</accession>
<gene>
    <name evidence="1" type="ORF">F7725_009666</name>
</gene>
<name>A0A7J5XPA5_DISMA</name>
<dbReference type="AlphaFoldDB" id="A0A7J5XPA5"/>
<keyword evidence="2" id="KW-1185">Reference proteome</keyword>
<dbReference type="Proteomes" id="UP000518266">
    <property type="component" value="Unassembled WGS sequence"/>
</dbReference>
<sequence>MVSKLDARLKVRLARLQWESERDFQLKRELEIRKLDADTAFQDAFRKARNRRATHAHSVSPPGPKTKRLCFLCLDPGHLVAGCLAWKQQVAASKQSMVKQKDQHPVAMRQSGDLPLSSVSVCGSAVAVPVSEAVGVDLAQSGVICVQ</sequence>
<dbReference type="OrthoDB" id="8963689at2759"/>
<evidence type="ECO:0000313" key="2">
    <source>
        <dbReference type="Proteomes" id="UP000518266"/>
    </source>
</evidence>
<protein>
    <submittedName>
        <fullName evidence="1">Uncharacterized protein</fullName>
    </submittedName>
</protein>
<comment type="caution">
    <text evidence="1">The sequence shown here is derived from an EMBL/GenBank/DDBJ whole genome shotgun (WGS) entry which is preliminary data.</text>
</comment>